<dbReference type="Gene3D" id="1.20.120.350">
    <property type="entry name" value="Voltage-gated potassium channels. Chain C"/>
    <property type="match status" value="4"/>
</dbReference>
<evidence type="ECO:0000256" key="8">
    <source>
        <dbReference type="ARBA" id="ARBA00023136"/>
    </source>
</evidence>
<evidence type="ECO:0000313" key="14">
    <source>
        <dbReference type="EMBL" id="KAK9823801.1"/>
    </source>
</evidence>
<dbReference type="GO" id="GO:0005248">
    <property type="term" value="F:voltage-gated sodium channel activity"/>
    <property type="evidence" value="ECO:0007669"/>
    <property type="project" value="TreeGrafter"/>
</dbReference>
<feature type="transmembrane region" description="Helical" evidence="12">
    <location>
        <begin position="594"/>
        <end position="615"/>
    </location>
</feature>
<feature type="transmembrane region" description="Helical" evidence="12">
    <location>
        <begin position="901"/>
        <end position="926"/>
    </location>
</feature>
<feature type="transmembrane region" description="Helical" evidence="12">
    <location>
        <begin position="1682"/>
        <end position="1703"/>
    </location>
</feature>
<evidence type="ECO:0000259" key="13">
    <source>
        <dbReference type="Pfam" id="PF00520"/>
    </source>
</evidence>
<feature type="transmembrane region" description="Helical" evidence="12">
    <location>
        <begin position="1556"/>
        <end position="1574"/>
    </location>
</feature>
<dbReference type="Pfam" id="PF00520">
    <property type="entry name" value="Ion_trans"/>
    <property type="match status" value="4"/>
</dbReference>
<evidence type="ECO:0000313" key="15">
    <source>
        <dbReference type="Proteomes" id="UP001489004"/>
    </source>
</evidence>
<feature type="region of interest" description="Disordered" evidence="11">
    <location>
        <begin position="713"/>
        <end position="753"/>
    </location>
</feature>
<feature type="domain" description="Ion transport" evidence="13">
    <location>
        <begin position="1486"/>
        <end position="1755"/>
    </location>
</feature>
<dbReference type="GO" id="GO:0001518">
    <property type="term" value="C:voltage-gated sodium channel complex"/>
    <property type="evidence" value="ECO:0007669"/>
    <property type="project" value="TreeGrafter"/>
</dbReference>
<feature type="transmembrane region" description="Helical" evidence="12">
    <location>
        <begin position="2021"/>
        <end position="2045"/>
    </location>
</feature>
<feature type="transmembrane region" description="Helical" evidence="12">
    <location>
        <begin position="781"/>
        <end position="798"/>
    </location>
</feature>
<keyword evidence="9" id="KW-0325">Glycoprotein</keyword>
<feature type="transmembrane region" description="Helical" evidence="12">
    <location>
        <begin position="1487"/>
        <end position="1504"/>
    </location>
</feature>
<reference evidence="14 15" key="1">
    <citation type="journal article" date="2024" name="Nat. Commun.">
        <title>Phylogenomics reveals the evolutionary origins of lichenization in chlorophyte algae.</title>
        <authorList>
            <person name="Puginier C."/>
            <person name="Libourel C."/>
            <person name="Otte J."/>
            <person name="Skaloud P."/>
            <person name="Haon M."/>
            <person name="Grisel S."/>
            <person name="Petersen M."/>
            <person name="Berrin J.G."/>
            <person name="Delaux P.M."/>
            <person name="Dal Grande F."/>
            <person name="Keller J."/>
        </authorList>
    </citation>
    <scope>NUCLEOTIDE SEQUENCE [LARGE SCALE GENOMIC DNA]</scope>
    <source>
        <strain evidence="14 15">SAG 2043</strain>
    </source>
</reference>
<feature type="compositionally biased region" description="Low complexity" evidence="11">
    <location>
        <begin position="1434"/>
        <end position="1447"/>
    </location>
</feature>
<feature type="domain" description="Ion transport" evidence="13">
    <location>
        <begin position="1807"/>
        <end position="2055"/>
    </location>
</feature>
<evidence type="ECO:0000256" key="3">
    <source>
        <dbReference type="ARBA" id="ARBA00022692"/>
    </source>
</evidence>
<name>A0AAW1QQP4_9CHLO</name>
<feature type="transmembrane region" description="Helical" evidence="12">
    <location>
        <begin position="1841"/>
        <end position="1861"/>
    </location>
</feature>
<feature type="transmembrane region" description="Helical" evidence="12">
    <location>
        <begin position="813"/>
        <end position="836"/>
    </location>
</feature>
<organism evidence="14 15">
    <name type="scientific">[Myrmecia] bisecta</name>
    <dbReference type="NCBI Taxonomy" id="41462"/>
    <lineage>
        <taxon>Eukaryota</taxon>
        <taxon>Viridiplantae</taxon>
        <taxon>Chlorophyta</taxon>
        <taxon>core chlorophytes</taxon>
        <taxon>Trebouxiophyceae</taxon>
        <taxon>Trebouxiales</taxon>
        <taxon>Trebouxiaceae</taxon>
        <taxon>Myrmecia</taxon>
    </lineage>
</organism>
<keyword evidence="10" id="KW-0407">Ion channel</keyword>
<dbReference type="InterPro" id="IPR043203">
    <property type="entry name" value="VGCC_Ca_Na"/>
</dbReference>
<sequence>MDPSALDFRERKAEGRLQRGPQRTSISEFERRNSITLQHQQSVPSARTSNNGSTAGQYAGSVLTNMGSFNRIRDFSDDDGEEMSATAPRGRSSLSRAPSSFTPAAAAAVGPAKSVTKNFMEHAGFADAAPVANQKSITQSFLESITPTSFRAPAQQGATAAVPHSRRPSNLAVSSDLRTTLGADKTAQIKSPRLHYSPREHSTPRSQEHHSSREEPPSPSPHHGGGIAKQASAGSELFNALRTNIEKSDAMPLDDLFEEDEDDFNNRQRAMAQQRKDADMLERLQRRMAGDDGTGGAAAAKPKLKGALKHTSAVDKPGAGIKFNTPDDDAESKMDVAVEALTEGASSAAASDAAPADLVYEPDLEAELAAMNVFRRNVVRLATNPNFEAIAITLIFANIVSLAMYNPMQPHDSKWNHTLETVEVGMNGFFTLELIMRGITAGSLKAYLKVPWNTFDIFMVLAGWTSLIPAALIGNNTQAVRAMRAMRALRPLRTITRFESLRSIVVCFLEALPMLMSVVGLLLFAMFMFAIAGMMMFDGAYHRACANDATGELERPPSNNIDEYGCGYRKCPPGYTCTTFREGTQLDTAGYDNVASSFLSVFQVITMAAWSYQMYRIMDATFPAACIYFILVIFFGTYFVINLFLAVLKDKFGKAQKLFRSAVKMSRRKRKNLLSKLIAAGKGKAKGFAARKRAKSQADWAKRQSTLESGLTRGTTDLSLSRGETFGTQSTNLSGFESEDGDGSKAGSEMPDPADLDMGPWEARLFAARWHTRQLAESPNFMNFFLCCTVINTVLLAMDYDGMSPAYALVLKYANLVLTCMFTSELGIKLFALGFLEYIADNFNTFDMVVVTVSWVDLLLDLFAGGQSRQLSGLRVLRAFRVLRLFKLFKYLPSLRRISEVLLATVSSFAAIAALALLFMIVYAIIGLHVYGGVVPIGPRLGEPYPNFDTFFNAFVLIFQALTMENWEQNMYGYMDATNTGAALFFVSWIVVGSYTFLQLFLAVTLEAFESKYDTKATTEAYLAYKGKKSKFTKLKFLARRSFDFIRGSKSQVEEEGMEGSPMIRALRSDGSIVPGNAIGDKPAPDGAVLPSGTETPAYKAVQLPRLGQPVAEGTEVDDSEFEGTSGEWAPQALPMAGRRTAWQDEVQHFRIASSRGLRSPVAGPVTFQHVLDIGRADSVESTNSQQALLAPNSPRAQRAASPEGYRSRAPPDPGPSAAARSRMAVETSALSEESLLRHHSSLGPKLNAQRSMKAAAALRIASPLTASLKREALPDDGLSPMERFMQFDLAEAGPPPGDVSWASDPNGLPSPGRSASTTVSPNATLTRPDARAADRLAVLASTPERKMSLAEFHLALQGKSLEDMIPKVLEDVERSRHSVELPPAAYRLDVTKKVLNDAEKAEELFQPDRTSIASAPPKYPRLPEALDDDDRMSSNSSHSKSSRSTASGVLSTRKEIVPLEGTSLFFLKADNLFRMWLYDLVGRRKFDYVMFIFIIVSCVTMILERPSLDPHSTLGRIIHWADVVLTCIFACEAFLKILAYRFWGYIKSHSNKVDFMIVVTSAVLLSLESLPGASNLQFFQGLRVLRALKPLRTLTRSKGMMLVFKSLTLSMASMANVGIVCALFFLIFAILGVQLFGGLFYFCNDPHVAGKAECVGTFMDPYSGELTTRVWSRPQLHFDNVFAALLSLVMCASLNSYTPIMIDAMSTPAAKDLQPQPLANRFAFFYFMVFVVTCAFCLLNLFVGVVFYQFSRIRLMSETGSAFLTTKQQEWSVLAKMVFRLRPLERPNVPISKTRQRFYNIAVSKGFEKAIMAVIIANVILMAAFWYGEPPRWTKVKEDINMAFTVVFCIEAGVKIYGLTWHHYITNGWNKFDLFLVVTSSVDIILSYLAANISGVDKVLRVQKLLRLMRLTRMIKLIKSFKGLRALMATLIMSLPAFWNVGALLGLFFFMYAYVGVLLFGKLKLQAGINEHTNFRTFGSAALSLFRMSTTDDWTLVIKDCTQQPPLCDKAAGECGTPVAYVYFLSFFFLVSIIMLNLFTAVIIENYDKQQEQAEWSLTPNSLQEFQELWCQYDDGTGTIDPSELEQLILRLSPPLGLGPHADGKDVLRFVYDLEIPLVNGRVPFHRTVYELVRRCSETAIPEGEMKNQIERMIQKFFAHLHLDEELNFSVAVVVMRVQRKWRAKMRANRIRRMRAARQDRQLLPPLAHVLDKKEELLKELHALKRQGHSVWKVHVPGLVDSSPWHRLGGVSNLQGKWKTLRSRIGKQLNQVMPLPTTGGSTIALMMSGPGKKIRRHSTLWSDASGTVPTMDDGIFDEVMREQQEREQRRGRSLSLDGAQAHPTRHTLLAGVKRSEGSLVLPGTPYEGASQNSPGPIRRSFDTMRRSLEERSTRHKQAQMVEMQGLQEQRYRGPQRRPSVPSYVLQMERRDSTGSNTSAGERMPLLVETPLMKTSSGNS</sequence>
<accession>A0AAW1QQP4</accession>
<feature type="transmembrane region" description="Helical" evidence="12">
    <location>
        <begin position="1618"/>
        <end position="1643"/>
    </location>
</feature>
<feature type="transmembrane region" description="Helical" evidence="12">
    <location>
        <begin position="1524"/>
        <end position="1544"/>
    </location>
</feature>
<feature type="transmembrane region" description="Helical" evidence="12">
    <location>
        <begin position="1723"/>
        <end position="1749"/>
    </location>
</feature>
<feature type="region of interest" description="Disordered" evidence="11">
    <location>
        <begin position="153"/>
        <end position="229"/>
    </location>
</feature>
<evidence type="ECO:0000256" key="9">
    <source>
        <dbReference type="ARBA" id="ARBA00023180"/>
    </source>
</evidence>
<evidence type="ECO:0000256" key="7">
    <source>
        <dbReference type="ARBA" id="ARBA00023065"/>
    </source>
</evidence>
<feature type="transmembrane region" description="Helical" evidence="12">
    <location>
        <begin position="627"/>
        <end position="648"/>
    </location>
</feature>
<feature type="compositionally biased region" description="Basic and acidic residues" evidence="11">
    <location>
        <begin position="7"/>
        <end position="17"/>
    </location>
</feature>
<keyword evidence="2" id="KW-0813">Transport</keyword>
<evidence type="ECO:0000256" key="6">
    <source>
        <dbReference type="ARBA" id="ARBA00022989"/>
    </source>
</evidence>
<feature type="transmembrane region" description="Helical" evidence="12">
    <location>
        <begin position="1811"/>
        <end position="1829"/>
    </location>
</feature>
<feature type="region of interest" description="Disordered" evidence="11">
    <location>
        <begin position="1183"/>
        <end position="1243"/>
    </location>
</feature>
<feature type="region of interest" description="Disordered" evidence="11">
    <location>
        <begin position="72"/>
        <end position="98"/>
    </location>
</feature>
<feature type="region of interest" description="Disordered" evidence="11">
    <location>
        <begin position="1"/>
        <end position="59"/>
    </location>
</feature>
<feature type="region of interest" description="Disordered" evidence="11">
    <location>
        <begin position="1290"/>
        <end position="1329"/>
    </location>
</feature>
<feature type="transmembrane region" description="Helical" evidence="12">
    <location>
        <begin position="518"/>
        <end position="537"/>
    </location>
</feature>
<keyword evidence="5" id="KW-0851">Voltage-gated channel</keyword>
<evidence type="ECO:0000256" key="5">
    <source>
        <dbReference type="ARBA" id="ARBA00022882"/>
    </source>
</evidence>
<keyword evidence="3 12" id="KW-0812">Transmembrane</keyword>
<keyword evidence="7" id="KW-0406">Ion transport</keyword>
<dbReference type="Gene3D" id="1.10.287.70">
    <property type="match status" value="4"/>
</dbReference>
<keyword evidence="6 12" id="KW-1133">Transmembrane helix</keyword>
<evidence type="ECO:0000256" key="4">
    <source>
        <dbReference type="ARBA" id="ARBA00022737"/>
    </source>
</evidence>
<comment type="caution">
    <text evidence="14">The sequence shown here is derived from an EMBL/GenBank/DDBJ whole genome shotgun (WGS) entry which is preliminary data.</text>
</comment>
<gene>
    <name evidence="14" type="ORF">WJX72_005586</name>
</gene>
<comment type="subcellular location">
    <subcellularLocation>
        <location evidence="1">Membrane</location>
        <topology evidence="1">Multi-pass membrane protein</topology>
    </subcellularLocation>
</comment>
<keyword evidence="4" id="KW-0677">Repeat</keyword>
<feature type="compositionally biased region" description="Polar residues" evidence="11">
    <location>
        <begin position="1314"/>
        <end position="1323"/>
    </location>
</feature>
<dbReference type="Proteomes" id="UP001489004">
    <property type="component" value="Unassembled WGS sequence"/>
</dbReference>
<feature type="compositionally biased region" description="Polar residues" evidence="11">
    <location>
        <begin position="726"/>
        <end position="735"/>
    </location>
</feature>
<keyword evidence="8 12" id="KW-0472">Membrane</keyword>
<evidence type="ECO:0000256" key="2">
    <source>
        <dbReference type="ARBA" id="ARBA00022448"/>
    </source>
</evidence>
<feature type="compositionally biased region" description="Basic and acidic residues" evidence="11">
    <location>
        <begin position="197"/>
        <end position="216"/>
    </location>
</feature>
<evidence type="ECO:0000256" key="10">
    <source>
        <dbReference type="ARBA" id="ARBA00023303"/>
    </source>
</evidence>
<feature type="compositionally biased region" description="Polar residues" evidence="11">
    <location>
        <begin position="34"/>
        <end position="59"/>
    </location>
</feature>
<keyword evidence="15" id="KW-1185">Reference proteome</keyword>
<dbReference type="InterPro" id="IPR005821">
    <property type="entry name" value="Ion_trans_dom"/>
</dbReference>
<feature type="transmembrane region" description="Helical" evidence="12">
    <location>
        <begin position="1938"/>
        <end position="1961"/>
    </location>
</feature>
<evidence type="ECO:0000256" key="11">
    <source>
        <dbReference type="SAM" id="MobiDB-lite"/>
    </source>
</evidence>
<dbReference type="SUPFAM" id="SSF81324">
    <property type="entry name" value="Voltage-gated potassium channels"/>
    <property type="match status" value="4"/>
</dbReference>
<feature type="region of interest" description="Disordered" evidence="11">
    <location>
        <begin position="2408"/>
        <end position="2460"/>
    </location>
</feature>
<feature type="transmembrane region" description="Helical" evidence="12">
    <location>
        <begin position="1873"/>
        <end position="1892"/>
    </location>
</feature>
<feature type="region of interest" description="Disordered" evidence="11">
    <location>
        <begin position="1406"/>
        <end position="1447"/>
    </location>
</feature>
<dbReference type="FunFam" id="1.20.120.350:FF:000009">
    <property type="entry name" value="Voltage-dependent T-type calcium channel subunit alpha"/>
    <property type="match status" value="1"/>
</dbReference>
<feature type="domain" description="Ion transport" evidence="13">
    <location>
        <begin position="385"/>
        <end position="657"/>
    </location>
</feature>
<dbReference type="Gene3D" id="1.10.238.10">
    <property type="entry name" value="EF-hand"/>
    <property type="match status" value="1"/>
</dbReference>
<evidence type="ECO:0000256" key="12">
    <source>
        <dbReference type="SAM" id="Phobius"/>
    </source>
</evidence>
<proteinExistence type="predicted"/>
<dbReference type="PANTHER" id="PTHR10037:SF62">
    <property type="entry name" value="SODIUM CHANNEL PROTEIN 60E"/>
    <property type="match status" value="1"/>
</dbReference>
<feature type="region of interest" description="Disordered" evidence="11">
    <location>
        <begin position="2324"/>
        <end position="2380"/>
    </location>
</feature>
<dbReference type="InterPro" id="IPR027359">
    <property type="entry name" value="Volt_channel_dom_sf"/>
</dbReference>
<feature type="transmembrane region" description="Helical" evidence="12">
    <location>
        <begin position="982"/>
        <end position="1006"/>
    </location>
</feature>
<dbReference type="EMBL" id="JALJOR010000002">
    <property type="protein sequence ID" value="KAK9823801.1"/>
    <property type="molecule type" value="Genomic_DNA"/>
</dbReference>
<protein>
    <recommendedName>
        <fullName evidence="13">Ion transport domain-containing protein</fullName>
    </recommendedName>
</protein>
<evidence type="ECO:0000256" key="1">
    <source>
        <dbReference type="ARBA" id="ARBA00004141"/>
    </source>
</evidence>
<dbReference type="PANTHER" id="PTHR10037">
    <property type="entry name" value="VOLTAGE-GATED CATION CHANNEL CALCIUM AND SODIUM"/>
    <property type="match status" value="1"/>
</dbReference>
<feature type="domain" description="Ion transport" evidence="13">
    <location>
        <begin position="780"/>
        <end position="1015"/>
    </location>
</feature>